<dbReference type="Proteomes" id="UP001272242">
    <property type="component" value="Unassembled WGS sequence"/>
</dbReference>
<accession>A0ABU5F8W4</accession>
<evidence type="ECO:0000259" key="10">
    <source>
        <dbReference type="Pfam" id="PF01061"/>
    </source>
</evidence>
<evidence type="ECO:0000313" key="11">
    <source>
        <dbReference type="EMBL" id="MDY3563644.1"/>
    </source>
</evidence>
<evidence type="ECO:0000256" key="7">
    <source>
        <dbReference type="ARBA" id="ARBA00023047"/>
    </source>
</evidence>
<keyword evidence="4" id="KW-1003">Cell membrane</keyword>
<protein>
    <submittedName>
        <fullName evidence="11">ABC transporter permease</fullName>
    </submittedName>
</protein>
<keyword evidence="5 9" id="KW-0812">Transmembrane</keyword>
<comment type="subcellular location">
    <subcellularLocation>
        <location evidence="1">Cell membrane</location>
        <topology evidence="1">Multi-pass membrane protein</topology>
    </subcellularLocation>
</comment>
<feature type="transmembrane region" description="Helical" evidence="9">
    <location>
        <begin position="138"/>
        <end position="166"/>
    </location>
</feature>
<evidence type="ECO:0000256" key="2">
    <source>
        <dbReference type="ARBA" id="ARBA00007783"/>
    </source>
</evidence>
<proteinExistence type="inferred from homology"/>
<evidence type="ECO:0000256" key="4">
    <source>
        <dbReference type="ARBA" id="ARBA00022475"/>
    </source>
</evidence>
<dbReference type="EMBL" id="JAXBLV010000244">
    <property type="protein sequence ID" value="MDY3563644.1"/>
    <property type="molecule type" value="Genomic_DNA"/>
</dbReference>
<dbReference type="PANTHER" id="PTHR30413:SF10">
    <property type="entry name" value="CAPSULE POLYSACCHARIDE EXPORT INNER-MEMBRANE PROTEIN CTRC"/>
    <property type="match status" value="1"/>
</dbReference>
<evidence type="ECO:0000313" key="12">
    <source>
        <dbReference type="Proteomes" id="UP001272242"/>
    </source>
</evidence>
<feature type="domain" description="ABC-2 type transporter transmembrane" evidence="10">
    <location>
        <begin position="15"/>
        <end position="220"/>
    </location>
</feature>
<name>A0ABU5F8W4_9BACT</name>
<evidence type="ECO:0000256" key="3">
    <source>
        <dbReference type="ARBA" id="ARBA00022448"/>
    </source>
</evidence>
<feature type="transmembrane region" description="Helical" evidence="9">
    <location>
        <begin position="111"/>
        <end position="132"/>
    </location>
</feature>
<evidence type="ECO:0000256" key="6">
    <source>
        <dbReference type="ARBA" id="ARBA00022989"/>
    </source>
</evidence>
<keyword evidence="6 9" id="KW-1133">Transmembrane helix</keyword>
<sequence>MFRHLSAIWTARHFLLALVKLDLRLRYRRSVLGIGWSLLHPLAMTAVFTVVFSQLFGGGDPVGYAAYALAGLAVWAFLREAATLGSKAFLLNESYIRQSPMPYTIYTLRTVLGQVTHACLALTVVVALVAVWKQDAGVLVGVLLAVPGLLLALVAAWAVATIGAFLTAFFHDVAHLLEVGAQIGFYLTPIMYRRSVLDDRGLGWLADINPVNMFLTLIRDPLLIGVPTGAQLAHWGGAYLGALAFTAVLVALAAGIVSWLQKKVIFHL</sequence>
<evidence type="ECO:0000256" key="1">
    <source>
        <dbReference type="ARBA" id="ARBA00004651"/>
    </source>
</evidence>
<evidence type="ECO:0000256" key="8">
    <source>
        <dbReference type="ARBA" id="ARBA00023136"/>
    </source>
</evidence>
<keyword evidence="3" id="KW-0813">Transport</keyword>
<dbReference type="InterPro" id="IPR013525">
    <property type="entry name" value="ABC2_TM"/>
</dbReference>
<comment type="similarity">
    <text evidence="2">Belongs to the ABC-2 integral membrane protein family.</text>
</comment>
<dbReference type="RefSeq" id="WP_261188613.1">
    <property type="nucleotide sequence ID" value="NZ_JAXBLV010000244.1"/>
</dbReference>
<dbReference type="PANTHER" id="PTHR30413">
    <property type="entry name" value="INNER MEMBRANE TRANSPORT PERMEASE"/>
    <property type="match status" value="1"/>
</dbReference>
<evidence type="ECO:0000256" key="5">
    <source>
        <dbReference type="ARBA" id="ARBA00022692"/>
    </source>
</evidence>
<keyword evidence="7" id="KW-0625">Polysaccharide transport</keyword>
<gene>
    <name evidence="11" type="ORF">R5W23_005260</name>
</gene>
<keyword evidence="8 9" id="KW-0472">Membrane</keyword>
<evidence type="ECO:0000256" key="9">
    <source>
        <dbReference type="SAM" id="Phobius"/>
    </source>
</evidence>
<comment type="caution">
    <text evidence="11">The sequence shown here is derived from an EMBL/GenBank/DDBJ whole genome shotgun (WGS) entry which is preliminary data.</text>
</comment>
<organism evidence="11 12">
    <name type="scientific">Gemmata algarum</name>
    <dbReference type="NCBI Taxonomy" id="2975278"/>
    <lineage>
        <taxon>Bacteria</taxon>
        <taxon>Pseudomonadati</taxon>
        <taxon>Planctomycetota</taxon>
        <taxon>Planctomycetia</taxon>
        <taxon>Gemmatales</taxon>
        <taxon>Gemmataceae</taxon>
        <taxon>Gemmata</taxon>
    </lineage>
</organism>
<dbReference type="Pfam" id="PF01061">
    <property type="entry name" value="ABC2_membrane"/>
    <property type="match status" value="1"/>
</dbReference>
<keyword evidence="12" id="KW-1185">Reference proteome</keyword>
<reference evidence="12" key="1">
    <citation type="journal article" date="2023" name="Mar. Drugs">
        <title>Gemmata algarum, a Novel Planctomycete Isolated from an Algal Mat, Displays Antimicrobial Activity.</title>
        <authorList>
            <person name="Kumar G."/>
            <person name="Kallscheuer N."/>
            <person name="Kashif M."/>
            <person name="Ahamad S."/>
            <person name="Jagadeeshwari U."/>
            <person name="Pannikurungottu S."/>
            <person name="Haufschild T."/>
            <person name="Kabuu M."/>
            <person name="Sasikala C."/>
            <person name="Jogler C."/>
            <person name="Ramana C."/>
        </authorList>
    </citation>
    <scope>NUCLEOTIDE SEQUENCE [LARGE SCALE GENOMIC DNA]</scope>
    <source>
        <strain evidence="12">JC673</strain>
    </source>
</reference>
<feature type="transmembrane region" description="Helical" evidence="9">
    <location>
        <begin position="30"/>
        <end position="52"/>
    </location>
</feature>
<feature type="transmembrane region" description="Helical" evidence="9">
    <location>
        <begin position="238"/>
        <end position="260"/>
    </location>
</feature>
<keyword evidence="7" id="KW-0762">Sugar transport</keyword>